<organism evidence="1 2">
    <name type="scientific">Vibrio phage phi-Grn1</name>
    <dbReference type="NCBI Taxonomy" id="1747713"/>
    <lineage>
        <taxon>Viruses</taxon>
        <taxon>Duplodnaviria</taxon>
        <taxon>Heunggongvirae</taxon>
        <taxon>Uroviricota</taxon>
        <taxon>Caudoviricetes</taxon>
        <taxon>Pantevenvirales</taxon>
        <taxon>Straboviridae</taxon>
        <taxon>Schizotequatrovirus</taxon>
        <taxon>Schizotequatrovirus valkk3</taxon>
    </lineage>
</organism>
<protein>
    <submittedName>
        <fullName evidence="1">Uncharacterized protein</fullName>
    </submittedName>
</protein>
<name>A0A126HH78_9CAUD</name>
<proteinExistence type="predicted"/>
<gene>
    <name evidence="1" type="ORF">phiGrn1_0151</name>
</gene>
<accession>A0A126HH78</accession>
<dbReference type="EMBL" id="KT919972">
    <property type="protein sequence ID" value="ALP47211.1"/>
    <property type="molecule type" value="Genomic_DNA"/>
</dbReference>
<evidence type="ECO:0000313" key="2">
    <source>
        <dbReference type="Proteomes" id="UP000230575"/>
    </source>
</evidence>
<dbReference type="Proteomes" id="UP000230575">
    <property type="component" value="Segment"/>
</dbReference>
<sequence>MTNRYTFEEILGEDYDDKDYLDFLLDGYGDFPGVKFIDQDGGGEGGSEYCYTILEKDGRYFKTEYSYYSYHGYDNYGDHFVEVYPKQVTITQYVSTPQ</sequence>
<reference evidence="1 2" key="1">
    <citation type="journal article" date="2016" name="Front. Microbiol.">
        <title>Comparative Functional Genomic Analysis of Two Vibrio Phages Reveals Complex Metabolic Interactions with the Host Cell.</title>
        <authorList>
            <person name="Skliros D."/>
            <person name="Kalatzis P.G."/>
            <person name="Katharios P."/>
            <person name="Flemetakis E."/>
        </authorList>
    </citation>
    <scope>NUCLEOTIDE SEQUENCE [LARGE SCALE GENOMIC DNA]</scope>
</reference>
<evidence type="ECO:0000313" key="1">
    <source>
        <dbReference type="EMBL" id="ALP47211.1"/>
    </source>
</evidence>